<feature type="domain" description="Trafficking protein particle complex subunit 11" evidence="3">
    <location>
        <begin position="364"/>
        <end position="630"/>
    </location>
</feature>
<accession>F8NS96</accession>
<reference evidence="4" key="1">
    <citation type="submission" date="2011-04" db="EMBL/GenBank/DDBJ databases">
        <title>Evolution of plant cell wall degrading machinery underlies the functional diversity of forest fungi.</title>
        <authorList>
            <consortium name="US DOE Joint Genome Institute (JGI-PGF)"/>
            <person name="Eastwood D.C."/>
            <person name="Floudas D."/>
            <person name="Binder M."/>
            <person name="Majcherczyk A."/>
            <person name="Schneider P."/>
            <person name="Aerts A."/>
            <person name="Asiegbu F.O."/>
            <person name="Baker S.E."/>
            <person name="Barry K."/>
            <person name="Bendiksby M."/>
            <person name="Blumentritt M."/>
            <person name="Coutinho P.M."/>
            <person name="Cullen D."/>
            <person name="Cullen D."/>
            <person name="Gathman A."/>
            <person name="Goodell B."/>
            <person name="Henrissat B."/>
            <person name="Ihrmark K."/>
            <person name="Kauserud H."/>
            <person name="Kohler A."/>
            <person name="LaButti K."/>
            <person name="Lapidus A."/>
            <person name="Lavin J.L."/>
            <person name="Lee Y.-H."/>
            <person name="Lindquist E."/>
            <person name="Lilly W."/>
            <person name="Lucas S."/>
            <person name="Morin E."/>
            <person name="Murat C."/>
            <person name="Oguiza J.A."/>
            <person name="Park J."/>
            <person name="Pisabarro A.G."/>
            <person name="Riley R."/>
            <person name="Rosling A."/>
            <person name="Salamov A."/>
            <person name="Schmidt O."/>
            <person name="Schmutz J."/>
            <person name="Skrede I."/>
            <person name="Stenlid J."/>
            <person name="Wiebenga A."/>
            <person name="Xie X."/>
            <person name="Kues U."/>
            <person name="Hibbett D.S."/>
            <person name="Hoffmeister D."/>
            <person name="Hogberg N."/>
            <person name="Martin F."/>
            <person name="Grigoriev I.V."/>
            <person name="Watkinson S.C."/>
        </authorList>
    </citation>
    <scope>NUCLEOTIDE SEQUENCE</scope>
    <source>
        <strain evidence="4">S7.9</strain>
    </source>
</reference>
<feature type="region of interest" description="Disordered" evidence="1">
    <location>
        <begin position="274"/>
        <end position="306"/>
    </location>
</feature>
<evidence type="ECO:0000256" key="1">
    <source>
        <dbReference type="SAM" id="MobiDB-lite"/>
    </source>
</evidence>
<organism>
    <name type="scientific">Serpula lacrymans var. lacrymans (strain S7.9)</name>
    <name type="common">Dry rot fungus</name>
    <dbReference type="NCBI Taxonomy" id="578457"/>
    <lineage>
        <taxon>Eukaryota</taxon>
        <taxon>Fungi</taxon>
        <taxon>Dikarya</taxon>
        <taxon>Basidiomycota</taxon>
        <taxon>Agaricomycotina</taxon>
        <taxon>Agaricomycetes</taxon>
        <taxon>Agaricomycetidae</taxon>
        <taxon>Boletales</taxon>
        <taxon>Coniophorineae</taxon>
        <taxon>Serpulaceae</taxon>
        <taxon>Serpula</taxon>
    </lineage>
</organism>
<feature type="compositionally biased region" description="Basic residues" evidence="1">
    <location>
        <begin position="274"/>
        <end position="284"/>
    </location>
</feature>
<dbReference type="RefSeq" id="XP_007316578.1">
    <property type="nucleotide sequence ID" value="XM_007316516.1"/>
</dbReference>
<evidence type="ECO:0008006" key="5">
    <source>
        <dbReference type="Google" id="ProtNLM"/>
    </source>
</evidence>
<feature type="compositionally biased region" description="Polar residues" evidence="1">
    <location>
        <begin position="955"/>
        <end position="969"/>
    </location>
</feature>
<sequence>MNSYPPELLVQLAPVMFVAGLDPPPGQVLPPSTPQAPAVSPSAPEPLPTPSKTQDPFISLTLRLREALQSQRKSSIWAPERNKTFQILLVDKSVRFPPRKTVSPDDPQFPTAHSPLSPLTPTSPLYPDGLVAPIWIRKHTALVPSVFVLFLRLFEAPPVNPRSPLDPPDAEHERERIEDERKRDTELSTEIALRKRITNERGIKLTVVLMASRRMLDDPSLDGRLTYVRRQSGLDSRAALFVLSPVTTSELNDFVRSLQDALYDPAVEYYTAHSKRVRRKRNRHSQAVSSYNPTPLSPLGSGGGLGVPRPLKPEGWTVRYEYKMACFAEFRGEDEVALKHYQDAYATLLIMFGSTAILPPRTKRWAEAKVLADCMNLKICKLYLYNNEHALALSHHNSHVRKFADFSRGWGIGEETFEYWSWMARQHRVLAELLEQGSRTTLTIPTHKPVPQPRPTTPSTGATSTIGTPFELDAVRSLGMNPSHALQHPGFYYYMAARCTEIRRERYLAVEGSEATQQASAAPGLVNEKKVDHLTIILELYTKSYELFKKYGSPSSQGRLTLWIAYRIAQTYYESNKFDMAVRFFERIAKTYRREKWGHMLHPLLSTWYACAQRLGDVELTVKLLLEMLGSVGMDVAGTLQDDLIAVLKSTIPASPEEPLVIEPAEIEPLLDTISVFWKQQVRVAEAAAFQLSLSAPLNTVISSLPIDSISVFFSEGFAPLTIRHSAPSEPKSSDRVPMQLVKVGHVESGGETRELQADLRWRPGDILVLAGTISSEVPLTIKVSKILLTLKEASWVIEIPLAPCASRDGVGPVPRWLSCLDPIIFVPIAREEYSTVAVHHRPHQLAVSFSHEAPALVDEEFPIVINITNTDERDLDVVIDVLLQPTEFDEADNQIIIDDQRSSGLLRGIHLGNVAPGVTALKTLYLVNNGAAGDRTVDISIQSRSVSPGRDLPNSPQSPTSRSASDMTETLETLVIPTVKAVKASYDVRYQRALGKQLGISDLRMFEDGFWDDAHGGEAIVSAKLECSGPWKLEIESLKLIPQNGENAKIVDNSLDGCVDDMFPDEYLPGDEFSDTCRISLAPDEDQVLAGAELPCPGTYEISWRRISPNGDRGPLSVTQLPLPALCPPKDGLIALLRVPSVAKLHTPMSMQLIVRNRHPSRSANIVVQLDPESLDGFIVSGLRSGRVQTLLPGGEEKVRWRLIPVECGHVSVPRVKVMDRRKGTATSQAAGTGQDTEAESEGEIVKVVDVKWDWRGPENGDKIVNVDQAKVGARVENENVKMSPEQRGANTILVLP</sequence>
<dbReference type="HOGENOM" id="CLU_003572_2_0_1"/>
<dbReference type="Pfam" id="PF07919">
    <property type="entry name" value="Gryzun"/>
    <property type="match status" value="1"/>
</dbReference>
<proteinExistence type="predicted"/>
<gene>
    <name evidence="4" type="ORF">SERLADRAFT_447615</name>
</gene>
<feature type="compositionally biased region" description="Basic and acidic residues" evidence="1">
    <location>
        <begin position="169"/>
        <end position="183"/>
    </location>
</feature>
<feature type="region of interest" description="Disordered" evidence="1">
    <location>
        <begin position="160"/>
        <end position="183"/>
    </location>
</feature>
<feature type="domain" description="Gryzun putative trafficking through Golgi" evidence="2">
    <location>
        <begin position="662"/>
        <end position="896"/>
    </location>
</feature>
<dbReference type="EMBL" id="GL945432">
    <property type="protein sequence ID" value="EGO26405.1"/>
    <property type="molecule type" value="Genomic_DNA"/>
</dbReference>
<feature type="region of interest" description="Disordered" evidence="1">
    <location>
        <begin position="1221"/>
        <end position="1242"/>
    </location>
</feature>
<feature type="region of interest" description="Disordered" evidence="1">
    <location>
        <begin position="26"/>
        <end position="54"/>
    </location>
</feature>
<feature type="compositionally biased region" description="Polar residues" evidence="1">
    <location>
        <begin position="1226"/>
        <end position="1237"/>
    </location>
</feature>
<dbReference type="InterPro" id="IPR012880">
    <property type="entry name" value="Gryzun"/>
</dbReference>
<dbReference type="PANTHER" id="PTHR14374">
    <property type="entry name" value="FOIE GRAS"/>
    <property type="match status" value="1"/>
</dbReference>
<protein>
    <recommendedName>
        <fullName evidence="5">Trafficking protein particle complex subunit 11 domain-containing protein</fullName>
    </recommendedName>
</protein>
<dbReference type="Pfam" id="PF11817">
    <property type="entry name" value="Foie-gras_1"/>
    <property type="match status" value="1"/>
</dbReference>
<feature type="region of interest" description="Disordered" evidence="1">
    <location>
        <begin position="944"/>
        <end position="969"/>
    </location>
</feature>
<dbReference type="OrthoDB" id="6278596at2759"/>
<evidence type="ECO:0000259" key="3">
    <source>
        <dbReference type="Pfam" id="PF11817"/>
    </source>
</evidence>
<dbReference type="GeneID" id="18816391"/>
<dbReference type="Proteomes" id="UP000008064">
    <property type="component" value="Unassembled WGS sequence"/>
</dbReference>
<evidence type="ECO:0000259" key="2">
    <source>
        <dbReference type="Pfam" id="PF07919"/>
    </source>
</evidence>
<dbReference type="InterPro" id="IPR021773">
    <property type="entry name" value="TPC11"/>
</dbReference>
<dbReference type="KEGG" id="sla:SERLADRAFT_447615"/>
<feature type="region of interest" description="Disordered" evidence="1">
    <location>
        <begin position="443"/>
        <end position="465"/>
    </location>
</feature>
<name>F8NS96_SERL9</name>
<dbReference type="PANTHER" id="PTHR14374:SF0">
    <property type="entry name" value="TRAFFICKING PROTEIN PARTICLE COMPLEX SUBUNIT 11"/>
    <property type="match status" value="1"/>
</dbReference>
<evidence type="ECO:0000313" key="4">
    <source>
        <dbReference type="EMBL" id="EGO26405.1"/>
    </source>
</evidence>